<dbReference type="GO" id="GO:0005634">
    <property type="term" value="C:nucleus"/>
    <property type="evidence" value="ECO:0007669"/>
    <property type="project" value="UniProtKB-SubCell"/>
</dbReference>
<evidence type="ECO:0000256" key="2">
    <source>
        <dbReference type="ARBA" id="ARBA00023015"/>
    </source>
</evidence>
<dbReference type="OrthoDB" id="1600564at2759"/>
<reference evidence="7" key="1">
    <citation type="submission" date="2022-09" db="EMBL/GenBank/DDBJ databases">
        <title>Fusarium specimens isolated from Avocado Roots.</title>
        <authorList>
            <person name="Stajich J."/>
            <person name="Roper C."/>
            <person name="Heimlech-Rivalta G."/>
        </authorList>
    </citation>
    <scope>NUCLEOTIDE SEQUENCE</scope>
    <source>
        <strain evidence="7">CF00136</strain>
    </source>
</reference>
<sequence>MISQMAVSIALDLGLTRETKARSITYRKRGSEDAERKPPSTTRTREEMRTALALFHLTCSTWTAYRKTEPLRWTPYLNTCLERLLKTKNARTESDPKGTPPSQELDFVLAAQVKCQLMTLQVDVLTSAHLNWGEQPQPPSDLIIKVLLDDLAKFREEVPANFTKTRFVELYMSHTEMMIRKSVITKPDQKIDMAAEKVKNLQRLEQTLESAEEWLGLLFNMPDDEMLGINVDFCSHFMQTLVVLFRLNTHDEAGWSKEEIRKRADVIQIIDRCCIRINGLAAYVEVEESLGPYKGLLSFTTDLLKAIRTLFSREIKSQAVADREPEAFQVSDLEMTEQDINFSEEFLASVCEEPWFVDMFDAPWYDNSNGGPYYIYV</sequence>
<organism evidence="7 8">
    <name type="scientific">Fusarium torreyae</name>
    <dbReference type="NCBI Taxonomy" id="1237075"/>
    <lineage>
        <taxon>Eukaryota</taxon>
        <taxon>Fungi</taxon>
        <taxon>Dikarya</taxon>
        <taxon>Ascomycota</taxon>
        <taxon>Pezizomycotina</taxon>
        <taxon>Sordariomycetes</taxon>
        <taxon>Hypocreomycetidae</taxon>
        <taxon>Hypocreales</taxon>
        <taxon>Nectriaceae</taxon>
        <taxon>Fusarium</taxon>
    </lineage>
</organism>
<comment type="subcellular location">
    <subcellularLocation>
        <location evidence="1">Nucleus</location>
    </subcellularLocation>
</comment>
<accession>A0A9W8V7Z8</accession>
<dbReference type="Proteomes" id="UP001152049">
    <property type="component" value="Unassembled WGS sequence"/>
</dbReference>
<gene>
    <name evidence="7" type="ORF">NW762_014251</name>
</gene>
<dbReference type="EMBL" id="JAOQAZ010000048">
    <property type="protein sequence ID" value="KAJ4245042.1"/>
    <property type="molecule type" value="Genomic_DNA"/>
</dbReference>
<evidence type="ECO:0000256" key="6">
    <source>
        <dbReference type="SAM" id="MobiDB-lite"/>
    </source>
</evidence>
<keyword evidence="8" id="KW-1185">Reference proteome</keyword>
<evidence type="ECO:0000256" key="1">
    <source>
        <dbReference type="ARBA" id="ARBA00004123"/>
    </source>
</evidence>
<evidence type="ECO:0000256" key="3">
    <source>
        <dbReference type="ARBA" id="ARBA00023125"/>
    </source>
</evidence>
<keyword evidence="5" id="KW-0539">Nucleus</keyword>
<dbReference type="PANTHER" id="PTHR31845">
    <property type="entry name" value="FINGER DOMAIN PROTEIN, PUTATIVE-RELATED"/>
    <property type="match status" value="1"/>
</dbReference>
<dbReference type="AlphaFoldDB" id="A0A9W8V7Z8"/>
<keyword evidence="3" id="KW-0238">DNA-binding</keyword>
<dbReference type="GO" id="GO:0000976">
    <property type="term" value="F:transcription cis-regulatory region binding"/>
    <property type="evidence" value="ECO:0007669"/>
    <property type="project" value="TreeGrafter"/>
</dbReference>
<feature type="compositionally biased region" description="Basic and acidic residues" evidence="6">
    <location>
        <begin position="29"/>
        <end position="45"/>
    </location>
</feature>
<dbReference type="InterPro" id="IPR051089">
    <property type="entry name" value="prtT"/>
</dbReference>
<evidence type="ECO:0000313" key="7">
    <source>
        <dbReference type="EMBL" id="KAJ4245042.1"/>
    </source>
</evidence>
<comment type="caution">
    <text evidence="7">The sequence shown here is derived from an EMBL/GenBank/DDBJ whole genome shotgun (WGS) entry which is preliminary data.</text>
</comment>
<protein>
    <submittedName>
        <fullName evidence="7">Uncharacterized protein</fullName>
    </submittedName>
</protein>
<evidence type="ECO:0000256" key="5">
    <source>
        <dbReference type="ARBA" id="ARBA00023242"/>
    </source>
</evidence>
<keyword evidence="2" id="KW-0805">Transcription regulation</keyword>
<name>A0A9W8V7Z8_9HYPO</name>
<evidence type="ECO:0000256" key="4">
    <source>
        <dbReference type="ARBA" id="ARBA00023163"/>
    </source>
</evidence>
<keyword evidence="4" id="KW-0804">Transcription</keyword>
<dbReference type="GO" id="GO:0000981">
    <property type="term" value="F:DNA-binding transcription factor activity, RNA polymerase II-specific"/>
    <property type="evidence" value="ECO:0007669"/>
    <property type="project" value="TreeGrafter"/>
</dbReference>
<dbReference type="PANTHER" id="PTHR31845:SF32">
    <property type="entry name" value="MISCELLANEOUS ZN(II)2CYS6 TRANSCRIPTION FACTOR (EUROFUNG)-RELATED"/>
    <property type="match status" value="1"/>
</dbReference>
<feature type="region of interest" description="Disordered" evidence="6">
    <location>
        <begin position="24"/>
        <end position="45"/>
    </location>
</feature>
<evidence type="ECO:0000313" key="8">
    <source>
        <dbReference type="Proteomes" id="UP001152049"/>
    </source>
</evidence>
<proteinExistence type="predicted"/>